<sequence length="248" mass="27677">MKLTIGYLYPKLMNTYGDQGNIITLVDRCQRRNLDVEVKEIEINESIPEDIDLFFWGGGQDKAQILASEDLKVKGKQLIKSASEGKLFLGICGGYQLLGHYYKPFDGEELKGLGILDVTTVAGNKRMIGNIVIELNSELQISHSELRTLVGFENHSGKTYLGKEAKPLGRILVGGGNNGEDRFEGAYQNKVFGTYLHGPLLPKNPHFADFLIKKALEVKHSSVDLKTLDDSLEFKAHQTAIERARQIR</sequence>
<dbReference type="EMBL" id="MHCQ01000036">
    <property type="protein sequence ID" value="OGY23905.1"/>
    <property type="molecule type" value="Genomic_DNA"/>
</dbReference>
<keyword evidence="2" id="KW-0378">Hydrolase</keyword>
<feature type="binding site" evidence="2">
    <location>
        <position position="126"/>
    </location>
    <ligand>
        <name>substrate</name>
    </ligand>
</feature>
<keyword evidence="4" id="KW-0808">Transferase</keyword>
<dbReference type="CDD" id="cd01750">
    <property type="entry name" value="GATase1_CobQ"/>
    <property type="match status" value="1"/>
</dbReference>
<dbReference type="GO" id="GO:0009236">
    <property type="term" value="P:cobalamin biosynthetic process"/>
    <property type="evidence" value="ECO:0007669"/>
    <property type="project" value="InterPro"/>
</dbReference>
<keyword evidence="1 2" id="KW-0315">Glutamine amidotransferase</keyword>
<dbReference type="UniPathway" id="UPA00219"/>
<feature type="active site" evidence="2">
    <location>
        <position position="197"/>
    </location>
</feature>
<comment type="pathway">
    <text evidence="2">Cell wall biogenesis; peptidoglycan biosynthesis.</text>
</comment>
<dbReference type="PROSITE" id="PS51274">
    <property type="entry name" value="GATASE_COBBQ"/>
    <property type="match status" value="1"/>
</dbReference>
<feature type="domain" description="CobB/CobQ-like glutamine amidotransferase" evidence="3">
    <location>
        <begin position="4"/>
        <end position="204"/>
    </location>
</feature>
<keyword evidence="2" id="KW-0573">Peptidoglycan synthesis</keyword>
<dbReference type="GO" id="GO:0016740">
    <property type="term" value="F:transferase activity"/>
    <property type="evidence" value="ECO:0007669"/>
    <property type="project" value="UniProtKB-KW"/>
</dbReference>
<evidence type="ECO:0000313" key="5">
    <source>
        <dbReference type="Proteomes" id="UP000177103"/>
    </source>
</evidence>
<dbReference type="PANTHER" id="PTHR21343:SF9">
    <property type="entry name" value="LIPID II ISOGLUTAMINYL SYNTHASE (GLUTAMINE-HYDROLYZING) SUBUNIT GATD"/>
    <property type="match status" value="1"/>
</dbReference>
<gene>
    <name evidence="2" type="primary">gatD</name>
    <name evidence="4" type="ORF">A2Y57_03055</name>
</gene>
<dbReference type="InterPro" id="IPR043702">
    <property type="entry name" value="Lipid_II_synth_GatD"/>
</dbReference>
<reference evidence="4 5" key="1">
    <citation type="journal article" date="2016" name="Nat. Commun.">
        <title>Thousands of microbial genomes shed light on interconnected biogeochemical processes in an aquifer system.</title>
        <authorList>
            <person name="Anantharaman K."/>
            <person name="Brown C.T."/>
            <person name="Hug L.A."/>
            <person name="Sharon I."/>
            <person name="Castelle C.J."/>
            <person name="Probst A.J."/>
            <person name="Thomas B.C."/>
            <person name="Singh A."/>
            <person name="Wilkins M.J."/>
            <person name="Karaoz U."/>
            <person name="Brodie E.L."/>
            <person name="Williams K.H."/>
            <person name="Hubbard S.S."/>
            <person name="Banfield J.F."/>
        </authorList>
    </citation>
    <scope>NUCLEOTIDE SEQUENCE [LARGE SCALE GENOMIC DNA]</scope>
</reference>
<evidence type="ECO:0000259" key="3">
    <source>
        <dbReference type="Pfam" id="PF07685"/>
    </source>
</evidence>
<keyword evidence="2" id="KW-0961">Cell wall biogenesis/degradation</keyword>
<dbReference type="Pfam" id="PF07685">
    <property type="entry name" value="GATase_3"/>
    <property type="match status" value="1"/>
</dbReference>
<dbReference type="InterPro" id="IPR033949">
    <property type="entry name" value="CobQ_GATase1"/>
</dbReference>
<dbReference type="GO" id="GO:0008360">
    <property type="term" value="P:regulation of cell shape"/>
    <property type="evidence" value="ECO:0007669"/>
    <property type="project" value="UniProtKB-KW"/>
</dbReference>
<dbReference type="SUPFAM" id="SSF52317">
    <property type="entry name" value="Class I glutamine amidotransferase-like"/>
    <property type="match status" value="1"/>
</dbReference>
<organism evidence="4 5">
    <name type="scientific">Candidatus Woykebacteria bacterium RBG_13_40_7b</name>
    <dbReference type="NCBI Taxonomy" id="1802594"/>
    <lineage>
        <taxon>Bacteria</taxon>
        <taxon>Candidatus Woykeibacteriota</taxon>
    </lineage>
</organism>
<name>A0A1G1W896_9BACT</name>
<evidence type="ECO:0000256" key="1">
    <source>
        <dbReference type="ARBA" id="ARBA00022962"/>
    </source>
</evidence>
<dbReference type="EC" id="3.5.1.2" evidence="2"/>
<evidence type="ECO:0000313" key="4">
    <source>
        <dbReference type="EMBL" id="OGY23905.1"/>
    </source>
</evidence>
<dbReference type="HAMAP" id="MF_02213">
    <property type="entry name" value="Lipid_II_synth_GatD"/>
    <property type="match status" value="1"/>
</dbReference>
<comment type="similarity">
    <text evidence="2">Belongs to the CobB/CobQ family. GatD subfamily.</text>
</comment>
<keyword evidence="2" id="KW-0133">Cell shape</keyword>
<dbReference type="GO" id="GO:0071555">
    <property type="term" value="P:cell wall organization"/>
    <property type="evidence" value="ECO:0007669"/>
    <property type="project" value="UniProtKB-KW"/>
</dbReference>
<comment type="caution">
    <text evidence="4">The sequence shown here is derived from an EMBL/GenBank/DDBJ whole genome shotgun (WGS) entry which is preliminary data.</text>
</comment>
<comment type="function">
    <text evidence="2">The lipid II isoglutaminyl synthase complex catalyzes the formation of alpha-D-isoglutamine in the cell wall lipid II stem peptide. The GatD subunit catalyzes the hydrolysis of glutamine to glutamate and ammonia. The resulting ammonia molecule is channeled to the active site of MurT.</text>
</comment>
<protein>
    <recommendedName>
        <fullName evidence="2">Lipid II isoglutaminyl synthase (glutamine-hydrolyzing) subunit GatD</fullName>
        <ecNumber evidence="2">6.3.5.13</ecNumber>
    </recommendedName>
    <alternativeName>
        <fullName evidence="2">Lipid II isoglutaminyl synthase glutaminase subunit</fullName>
        <ecNumber evidence="2">3.5.1.2</ecNumber>
    </alternativeName>
</protein>
<dbReference type="AlphaFoldDB" id="A0A1G1W896"/>
<dbReference type="GO" id="GO:0004359">
    <property type="term" value="F:glutaminase activity"/>
    <property type="evidence" value="ECO:0007669"/>
    <property type="project" value="UniProtKB-UniRule"/>
</dbReference>
<comment type="catalytic activity">
    <reaction evidence="2">
        <text>beta-D-GlcNAc-(1-&gt;4)-Mur2Ac(oyl-L-Ala-gamma-D-Glu-L-Lys-D-Ala-D-Ala)-di-trans,octa-cis-undecaprenyl diphosphate + L-glutamine + ATP + H2O = beta-D-GlcNAc-(1-&gt;4)-Mur2Ac(oyl-L-Ala-D-isoglutaminyl-L-Lys-D-Ala-D-Ala)-di-trans,octa-cis-undecaprenyl diphosphate + L-glutamate + ADP + phosphate + H(+)</text>
        <dbReference type="Rhea" id="RHEA:57928"/>
        <dbReference type="ChEBI" id="CHEBI:15377"/>
        <dbReference type="ChEBI" id="CHEBI:15378"/>
        <dbReference type="ChEBI" id="CHEBI:29985"/>
        <dbReference type="ChEBI" id="CHEBI:30616"/>
        <dbReference type="ChEBI" id="CHEBI:43474"/>
        <dbReference type="ChEBI" id="CHEBI:58359"/>
        <dbReference type="ChEBI" id="CHEBI:60033"/>
        <dbReference type="ChEBI" id="CHEBI:62233"/>
        <dbReference type="ChEBI" id="CHEBI:456216"/>
        <dbReference type="EC" id="6.3.5.13"/>
    </reaction>
</comment>
<dbReference type="GO" id="GO:0009252">
    <property type="term" value="P:peptidoglycan biosynthetic process"/>
    <property type="evidence" value="ECO:0007669"/>
    <property type="project" value="UniProtKB-UniRule"/>
</dbReference>
<dbReference type="Gene3D" id="3.40.50.880">
    <property type="match status" value="1"/>
</dbReference>
<dbReference type="InterPro" id="IPR029062">
    <property type="entry name" value="Class_I_gatase-like"/>
</dbReference>
<accession>A0A1G1W896</accession>
<feature type="active site" description="Nucleophile" evidence="2">
    <location>
        <position position="92"/>
    </location>
</feature>
<dbReference type="InterPro" id="IPR011698">
    <property type="entry name" value="GATase_3"/>
</dbReference>
<evidence type="ECO:0000256" key="2">
    <source>
        <dbReference type="HAMAP-Rule" id="MF_02213"/>
    </source>
</evidence>
<keyword evidence="2" id="KW-0436">Ligase</keyword>
<dbReference type="Proteomes" id="UP000177103">
    <property type="component" value="Unassembled WGS sequence"/>
</dbReference>
<dbReference type="EC" id="6.3.5.13" evidence="2"/>
<dbReference type="PANTHER" id="PTHR21343">
    <property type="entry name" value="DETHIOBIOTIN SYNTHETASE"/>
    <property type="match status" value="1"/>
</dbReference>
<comment type="catalytic activity">
    <reaction evidence="2">
        <text>L-glutamine + H2O = L-glutamate + NH4(+)</text>
        <dbReference type="Rhea" id="RHEA:15889"/>
        <dbReference type="ChEBI" id="CHEBI:15377"/>
        <dbReference type="ChEBI" id="CHEBI:28938"/>
        <dbReference type="ChEBI" id="CHEBI:29985"/>
        <dbReference type="ChEBI" id="CHEBI:58359"/>
        <dbReference type="EC" id="3.5.1.2"/>
    </reaction>
</comment>
<dbReference type="GO" id="GO:0140282">
    <property type="term" value="F:carbon-nitrogen ligase activity on lipid II"/>
    <property type="evidence" value="ECO:0007669"/>
    <property type="project" value="UniProtKB-UniRule"/>
</dbReference>
<comment type="subunit">
    <text evidence="2">Forms a heterodimer with MurT.</text>
</comment>
<proteinExistence type="inferred from homology"/>